<dbReference type="Pfam" id="PF14065">
    <property type="entry name" value="Pvc16_N"/>
    <property type="match status" value="1"/>
</dbReference>
<dbReference type="RefSeq" id="WP_272095970.1">
    <property type="nucleotide sequence ID" value="NZ_JAQNDK010000002.1"/>
</dbReference>
<dbReference type="Proteomes" id="UP001217485">
    <property type="component" value="Unassembled WGS sequence"/>
</dbReference>
<dbReference type="InterPro" id="IPR025351">
    <property type="entry name" value="Pvc16_N"/>
</dbReference>
<accession>A0ABT5BZ77</accession>
<evidence type="ECO:0000313" key="2">
    <source>
        <dbReference type="EMBL" id="MDC0679038.1"/>
    </source>
</evidence>
<feature type="domain" description="Pvc16 N-terminal" evidence="1">
    <location>
        <begin position="5"/>
        <end position="182"/>
    </location>
</feature>
<protein>
    <submittedName>
        <fullName evidence="2">DUF4255 domain-containing protein</fullName>
    </submittedName>
</protein>
<comment type="caution">
    <text evidence="2">The sequence shown here is derived from an EMBL/GenBank/DDBJ whole genome shotgun (WGS) entry which is preliminary data.</text>
</comment>
<name>A0ABT5BZ77_9BACT</name>
<evidence type="ECO:0000259" key="1">
    <source>
        <dbReference type="Pfam" id="PF14065"/>
    </source>
</evidence>
<sequence length="202" mass="22330">MIRDLDDTIRELITARAPTGSQLANAEISFDLPDAQWRAGLSTLTLNCYLYDIQENREIRTNEPITARSADKKRATRLAPPVRIDCAYCITAWSPSTSDAVLEEHRLLSQALLLLLRHPTIPAAVLKGSLATQIPPYPTVIASKEGVKNQPEFWHALDQKLKPSLNYVVTLAMLLEDIPSDAALGHVVESVIVETDHKTPEG</sequence>
<dbReference type="EMBL" id="JAQNDK010000002">
    <property type="protein sequence ID" value="MDC0679038.1"/>
    <property type="molecule type" value="Genomic_DNA"/>
</dbReference>
<reference evidence="2 3" key="1">
    <citation type="submission" date="2023-01" db="EMBL/GenBank/DDBJ databases">
        <title>Minimal conservation of predation-associated metabolite biosynthetic gene clusters underscores biosynthetic potential of Myxococcota including descriptions for ten novel species: Archangium lansinium sp. nov., Myxococcus landrumus sp. nov., Nannocystis bai.</title>
        <authorList>
            <person name="Ahearne A."/>
            <person name="Stevens C."/>
            <person name="Dowd S."/>
        </authorList>
    </citation>
    <scope>NUCLEOTIDE SEQUENCE [LARGE SCALE GENOMIC DNA]</scope>
    <source>
        <strain evidence="2 3">WIWO2</strain>
    </source>
</reference>
<gene>
    <name evidence="2" type="ORF">POL72_14945</name>
</gene>
<evidence type="ECO:0000313" key="3">
    <source>
        <dbReference type="Proteomes" id="UP001217485"/>
    </source>
</evidence>
<keyword evidence="3" id="KW-1185">Reference proteome</keyword>
<organism evidence="2 3">
    <name type="scientific">Sorangium atrum</name>
    <dbReference type="NCBI Taxonomy" id="2995308"/>
    <lineage>
        <taxon>Bacteria</taxon>
        <taxon>Pseudomonadati</taxon>
        <taxon>Myxococcota</taxon>
        <taxon>Polyangia</taxon>
        <taxon>Polyangiales</taxon>
        <taxon>Polyangiaceae</taxon>
        <taxon>Sorangium</taxon>
    </lineage>
</organism>
<proteinExistence type="predicted"/>